<reference evidence="1" key="1">
    <citation type="submission" date="2019-10" db="EMBL/GenBank/DDBJ databases">
        <title>Draft genome sequece of Microseira wollei NIES-4236.</title>
        <authorList>
            <person name="Yamaguchi H."/>
            <person name="Suzuki S."/>
            <person name="Kawachi M."/>
        </authorList>
    </citation>
    <scope>NUCLEOTIDE SEQUENCE</scope>
    <source>
        <strain evidence="1">NIES-4236</strain>
    </source>
</reference>
<dbReference type="EMBL" id="BLAY01000012">
    <property type="protein sequence ID" value="GET36418.1"/>
    <property type="molecule type" value="Genomic_DNA"/>
</dbReference>
<dbReference type="AlphaFoldDB" id="A0AAV3X523"/>
<protein>
    <submittedName>
        <fullName evidence="1">Uncharacterized protein</fullName>
    </submittedName>
</protein>
<organism evidence="1 2">
    <name type="scientific">Microseira wollei NIES-4236</name>
    <dbReference type="NCBI Taxonomy" id="2530354"/>
    <lineage>
        <taxon>Bacteria</taxon>
        <taxon>Bacillati</taxon>
        <taxon>Cyanobacteriota</taxon>
        <taxon>Cyanophyceae</taxon>
        <taxon>Oscillatoriophycideae</taxon>
        <taxon>Aerosakkonematales</taxon>
        <taxon>Aerosakkonemataceae</taxon>
        <taxon>Microseira</taxon>
    </lineage>
</organism>
<evidence type="ECO:0000313" key="2">
    <source>
        <dbReference type="Proteomes" id="UP001050975"/>
    </source>
</evidence>
<comment type="caution">
    <text evidence="1">The sequence shown here is derived from an EMBL/GenBank/DDBJ whole genome shotgun (WGS) entry which is preliminary data.</text>
</comment>
<accession>A0AAV3X523</accession>
<evidence type="ECO:0000313" key="1">
    <source>
        <dbReference type="EMBL" id="GET36418.1"/>
    </source>
</evidence>
<name>A0AAV3X523_9CYAN</name>
<dbReference type="Proteomes" id="UP001050975">
    <property type="component" value="Unassembled WGS sequence"/>
</dbReference>
<keyword evidence="2" id="KW-1185">Reference proteome</keyword>
<proteinExistence type="predicted"/>
<dbReference type="RefSeq" id="WP_226575949.1">
    <property type="nucleotide sequence ID" value="NZ_BLAY01000012.1"/>
</dbReference>
<sequence>MRKGLIGVRSLLKIPAIFAILGAVSAVAVLAQDQLSFKNFSIETLSRLNGECRGSTEVNYRSQRLRSPDGKTSIYFNGVIRRVGQNTSRRGGVGSIKCDPYKLETPAGELVIESETILTKNLSDLGFERRFNGFYIVNPVAFSPDSRYLIARVDVSSNGLDAWTGYAVLDSQKDYQLLSLDPCKDTDFGGEYKGFTSPFEIIFDCSAAGEVYFEVLNLTRQSISRIPSRSSVSNNQIRSYGSVFSTFEIVRVQQFPRQ</sequence>
<gene>
    <name evidence="1" type="ORF">MiSe_11690</name>
</gene>